<sequence>MFAKIVINLPLSPNLRQFPCLVHFGKYRLVPPFANLYRLRARNRYAIALRAGHPQTYVCGFRYLVITLAKLTKFQLFARM</sequence>
<dbReference type="EMBL" id="LBZM01000011">
    <property type="protein sequence ID" value="KKR72132.1"/>
    <property type="molecule type" value="Genomic_DNA"/>
</dbReference>
<comment type="caution">
    <text evidence="1">The sequence shown here is derived from an EMBL/GenBank/DDBJ whole genome shotgun (WGS) entry which is preliminary data.</text>
</comment>
<dbReference type="Proteomes" id="UP000034664">
    <property type="component" value="Unassembled WGS sequence"/>
</dbReference>
<evidence type="ECO:0000313" key="2">
    <source>
        <dbReference type="Proteomes" id="UP000034664"/>
    </source>
</evidence>
<name>A0A0G0WAA5_9BACT</name>
<organism evidence="1 2">
    <name type="scientific">Candidatus Roizmanbacteria bacterium GW2011_GWB1_40_7</name>
    <dbReference type="NCBI Taxonomy" id="1618482"/>
    <lineage>
        <taxon>Bacteria</taxon>
        <taxon>Candidatus Roizmaniibacteriota</taxon>
    </lineage>
</organism>
<evidence type="ECO:0000313" key="1">
    <source>
        <dbReference type="EMBL" id="KKR72132.1"/>
    </source>
</evidence>
<reference evidence="1 2" key="1">
    <citation type="journal article" date="2015" name="Nature">
        <title>rRNA introns, odd ribosomes, and small enigmatic genomes across a large radiation of phyla.</title>
        <authorList>
            <person name="Brown C.T."/>
            <person name="Hug L.A."/>
            <person name="Thomas B.C."/>
            <person name="Sharon I."/>
            <person name="Castelle C.J."/>
            <person name="Singh A."/>
            <person name="Wilkins M.J."/>
            <person name="Williams K.H."/>
            <person name="Banfield J.F."/>
        </authorList>
    </citation>
    <scope>NUCLEOTIDE SEQUENCE [LARGE SCALE GENOMIC DNA]</scope>
</reference>
<gene>
    <name evidence="1" type="ORF">UU14_C0011G0022</name>
</gene>
<proteinExistence type="predicted"/>
<dbReference type="AlphaFoldDB" id="A0A0G0WAA5"/>
<accession>A0A0G0WAA5</accession>
<protein>
    <submittedName>
        <fullName evidence="1">Uncharacterized protein</fullName>
    </submittedName>
</protein>